<sequence>MKETKKRAILLNNTKIIFYHPEERGSLVSKIRIHQGSRDLYVNVISVNSRYVDFIIHNDLSIDMKVPVGMSWEMIERYVRLNETMIFEEYEKKKVRNHQMLPITLDLEEGRIVYRGGLYLPFLGKTDVLLRIKYLSDFDEEETKIYMEDKKDQGKHLIIKTDKDSQEFLRYCIMRYYKKCALIIVKKKVEEFAQKMGLQYNQVMITGQKRQSPLRRPRLSYQNIEIKNQLTVWGSCNRKHNLKFDWKLAMLPMEIIEYIIAHELTHLKVMNHSATFWNEMEKVMPEYKECRSWLEKHGKEYEIF</sequence>
<name>C0ESJ2_9FIRM</name>
<dbReference type="AlphaFoldDB" id="C0ESJ2"/>
<dbReference type="InterPro" id="IPR053136">
    <property type="entry name" value="UTP_pyrophosphatase-like"/>
</dbReference>
<feature type="domain" description="YgjP-like metallopeptidase" evidence="1">
    <location>
        <begin position="218"/>
        <end position="297"/>
    </location>
</feature>
<evidence type="ECO:0000313" key="3">
    <source>
        <dbReference type="Proteomes" id="UP000003174"/>
    </source>
</evidence>
<dbReference type="CDD" id="cd07344">
    <property type="entry name" value="M48_yhfN_like"/>
    <property type="match status" value="1"/>
</dbReference>
<protein>
    <recommendedName>
        <fullName evidence="1">YgjP-like metallopeptidase domain-containing protein</fullName>
    </recommendedName>
</protein>
<evidence type="ECO:0000313" key="2">
    <source>
        <dbReference type="EMBL" id="EEG37770.1"/>
    </source>
</evidence>
<proteinExistence type="predicted"/>
<dbReference type="Pfam" id="PF01863">
    <property type="entry name" value="YgjP-like"/>
    <property type="match status" value="2"/>
</dbReference>
<accession>C0ESJ2</accession>
<organism evidence="2 3">
    <name type="scientific">Anaerobutyricum hallii DSM 3353</name>
    <dbReference type="NCBI Taxonomy" id="411469"/>
    <lineage>
        <taxon>Bacteria</taxon>
        <taxon>Bacillati</taxon>
        <taxon>Bacillota</taxon>
        <taxon>Clostridia</taxon>
        <taxon>Lachnospirales</taxon>
        <taxon>Lachnospiraceae</taxon>
        <taxon>Anaerobutyricum</taxon>
    </lineage>
</organism>
<evidence type="ECO:0000259" key="1">
    <source>
        <dbReference type="Pfam" id="PF01863"/>
    </source>
</evidence>
<gene>
    <name evidence="2" type="ORF">EUBHAL_00365</name>
</gene>
<dbReference type="PANTHER" id="PTHR30399">
    <property type="entry name" value="UNCHARACTERIZED PROTEIN YGJP"/>
    <property type="match status" value="1"/>
</dbReference>
<dbReference type="eggNOG" id="COG1451">
    <property type="taxonomic scope" value="Bacteria"/>
</dbReference>
<feature type="domain" description="YgjP-like metallopeptidase" evidence="1">
    <location>
        <begin position="50"/>
        <end position="210"/>
    </location>
</feature>
<dbReference type="Gene3D" id="3.30.2010.10">
    <property type="entry name" value="Metalloproteases ('zincins'), catalytic domain"/>
    <property type="match status" value="1"/>
</dbReference>
<dbReference type="Proteomes" id="UP000003174">
    <property type="component" value="Unassembled WGS sequence"/>
</dbReference>
<dbReference type="PANTHER" id="PTHR30399:SF1">
    <property type="entry name" value="UTP PYROPHOSPHATASE"/>
    <property type="match status" value="1"/>
</dbReference>
<reference evidence="2 3" key="1">
    <citation type="submission" date="2009-01" db="EMBL/GenBank/DDBJ databases">
        <authorList>
            <person name="Fulton L."/>
            <person name="Clifton S."/>
            <person name="Fulton B."/>
            <person name="Xu J."/>
            <person name="Minx P."/>
            <person name="Pepin K.H."/>
            <person name="Johnson M."/>
            <person name="Bhonagiri V."/>
            <person name="Nash W.E."/>
            <person name="Mardis E.R."/>
            <person name="Wilson R.K."/>
        </authorList>
    </citation>
    <scope>NUCLEOTIDE SEQUENCE [LARGE SCALE GENOMIC DNA]</scope>
    <source>
        <strain evidence="2 3">DSM 3353</strain>
    </source>
</reference>
<dbReference type="InterPro" id="IPR002725">
    <property type="entry name" value="YgjP-like_metallopeptidase"/>
</dbReference>
<dbReference type="EMBL" id="ACEP01000025">
    <property type="protein sequence ID" value="EEG37770.1"/>
    <property type="molecule type" value="Genomic_DNA"/>
</dbReference>
<comment type="caution">
    <text evidence="2">The sequence shown here is derived from an EMBL/GenBank/DDBJ whole genome shotgun (WGS) entry which is preliminary data.</text>
</comment>
<reference evidence="2 3" key="2">
    <citation type="submission" date="2009-02" db="EMBL/GenBank/DDBJ databases">
        <title>Draft genome sequence of Eubacterium hallii (DSM 3353).</title>
        <authorList>
            <person name="Sudarsanam P."/>
            <person name="Ley R."/>
            <person name="Guruge J."/>
            <person name="Turnbaugh P.J."/>
            <person name="Mahowald M."/>
            <person name="Liep D."/>
            <person name="Gordon J."/>
        </authorList>
    </citation>
    <scope>NUCLEOTIDE SEQUENCE [LARGE SCALE GENOMIC DNA]</scope>
    <source>
        <strain evidence="2 3">DSM 3353</strain>
    </source>
</reference>